<organism evidence="1 2">
    <name type="scientific">Diphasiastrum complanatum</name>
    <name type="common">Issler's clubmoss</name>
    <name type="synonym">Lycopodium complanatum</name>
    <dbReference type="NCBI Taxonomy" id="34168"/>
    <lineage>
        <taxon>Eukaryota</taxon>
        <taxon>Viridiplantae</taxon>
        <taxon>Streptophyta</taxon>
        <taxon>Embryophyta</taxon>
        <taxon>Tracheophyta</taxon>
        <taxon>Lycopodiopsida</taxon>
        <taxon>Lycopodiales</taxon>
        <taxon>Lycopodiaceae</taxon>
        <taxon>Lycopodioideae</taxon>
        <taxon>Diphasiastrum</taxon>
    </lineage>
</organism>
<dbReference type="Proteomes" id="UP001162992">
    <property type="component" value="Chromosome 1"/>
</dbReference>
<keyword evidence="2" id="KW-1185">Reference proteome</keyword>
<gene>
    <name evidence="1" type="ORF">O6H91_01G099800</name>
</gene>
<dbReference type="EMBL" id="CM055092">
    <property type="protein sequence ID" value="KAJ7569911.1"/>
    <property type="molecule type" value="Genomic_DNA"/>
</dbReference>
<proteinExistence type="predicted"/>
<comment type="caution">
    <text evidence="1">The sequence shown here is derived from an EMBL/GenBank/DDBJ whole genome shotgun (WGS) entry which is preliminary data.</text>
</comment>
<sequence length="350" mass="39304">MENADGLLCTEKMFGSPWGDEETVGYSSDEESNDNPHLFPDFPIFDDVDLACLFEKELSHMPGVNYPNMLLSENVSVARSNAVQWIIKVCCKYKFRPLTVALAVNYFDRYLSKNLTKSWKAWMIQLLSVACVSLGAKMEEINVPIFIDLQVEGLEHSFQPRTVQRMELAVLSALKWRMSSVTVFSYLDDLLQRLSLSRCLHKSILIRVTELVFGTYSEADFLEFRPSCIALMTLRCALEELAPLQAEAYTDALIKILPVEVNIDRCYRLLEELVADPVGPLQSSSQVFGSSKPPLSPVTVAEIVLTGNDSLEAARDDYTSSCMKRPGLCQNVLGSLCSKSRKRKLDSTLK</sequence>
<evidence type="ECO:0000313" key="1">
    <source>
        <dbReference type="EMBL" id="KAJ7569911.1"/>
    </source>
</evidence>
<accession>A0ACC2EU07</accession>
<evidence type="ECO:0000313" key="2">
    <source>
        <dbReference type="Proteomes" id="UP001162992"/>
    </source>
</evidence>
<name>A0ACC2EU07_DIPCM</name>
<protein>
    <submittedName>
        <fullName evidence="1">Uncharacterized protein</fullName>
    </submittedName>
</protein>
<reference evidence="2" key="1">
    <citation type="journal article" date="2024" name="Proc. Natl. Acad. Sci. U.S.A.">
        <title>Extraordinary preservation of gene collinearity over three hundred million years revealed in homosporous lycophytes.</title>
        <authorList>
            <person name="Li C."/>
            <person name="Wickell D."/>
            <person name="Kuo L.Y."/>
            <person name="Chen X."/>
            <person name="Nie B."/>
            <person name="Liao X."/>
            <person name="Peng D."/>
            <person name="Ji J."/>
            <person name="Jenkins J."/>
            <person name="Williams M."/>
            <person name="Shu S."/>
            <person name="Plott C."/>
            <person name="Barry K."/>
            <person name="Rajasekar S."/>
            <person name="Grimwood J."/>
            <person name="Han X."/>
            <person name="Sun S."/>
            <person name="Hou Z."/>
            <person name="He W."/>
            <person name="Dai G."/>
            <person name="Sun C."/>
            <person name="Schmutz J."/>
            <person name="Leebens-Mack J.H."/>
            <person name="Li F.W."/>
            <person name="Wang L."/>
        </authorList>
    </citation>
    <scope>NUCLEOTIDE SEQUENCE [LARGE SCALE GENOMIC DNA]</scope>
    <source>
        <strain evidence="2">cv. PW_Plant_1</strain>
    </source>
</reference>